<organism evidence="1 2">
    <name type="scientific">Puccinia graminis f. sp. tritici</name>
    <dbReference type="NCBI Taxonomy" id="56615"/>
    <lineage>
        <taxon>Eukaryota</taxon>
        <taxon>Fungi</taxon>
        <taxon>Dikarya</taxon>
        <taxon>Basidiomycota</taxon>
        <taxon>Pucciniomycotina</taxon>
        <taxon>Pucciniomycetes</taxon>
        <taxon>Pucciniales</taxon>
        <taxon>Pucciniaceae</taxon>
        <taxon>Puccinia</taxon>
    </lineage>
</organism>
<reference evidence="1 2" key="1">
    <citation type="submission" date="2019-05" db="EMBL/GenBank/DDBJ databases">
        <title>Emergence of the Ug99 lineage of the wheat stem rust pathogen through somatic hybridization.</title>
        <authorList>
            <person name="Li F."/>
            <person name="Upadhyaya N.M."/>
            <person name="Sperschneider J."/>
            <person name="Matny O."/>
            <person name="Nguyen-Phuc H."/>
            <person name="Mago R."/>
            <person name="Raley C."/>
            <person name="Miller M.E."/>
            <person name="Silverstein K.A.T."/>
            <person name="Henningsen E."/>
            <person name="Hirsch C.D."/>
            <person name="Visser B."/>
            <person name="Pretorius Z.A."/>
            <person name="Steffenson B.J."/>
            <person name="Schwessinger B."/>
            <person name="Dodds P.N."/>
            <person name="Figueroa M."/>
        </authorList>
    </citation>
    <scope>NUCLEOTIDE SEQUENCE [LARGE SCALE GENOMIC DNA]</scope>
    <source>
        <strain evidence="1 2">Ug99</strain>
    </source>
</reference>
<dbReference type="Proteomes" id="UP000325313">
    <property type="component" value="Unassembled WGS sequence"/>
</dbReference>
<dbReference type="EMBL" id="VDEP01000237">
    <property type="protein sequence ID" value="KAA1121828.1"/>
    <property type="molecule type" value="Genomic_DNA"/>
</dbReference>
<sequence>MINRLEMVKGYPSRIPAIPWWIPASGCGWPLFRKKLAGIRVSQRIPEARRVDGRLEGFPSSHRGTCTLPAGRKSFQSTRYMYLVDQKETLPAVEVHVPRQLEGNPSSRTCLMISSVNAYSRASAMDCKRRSRSNWDK</sequence>
<protein>
    <submittedName>
        <fullName evidence="1">Uncharacterized protein</fullName>
    </submittedName>
</protein>
<accession>A0A5B0R920</accession>
<dbReference type="AlphaFoldDB" id="A0A5B0R920"/>
<gene>
    <name evidence="1" type="ORF">PGTUg99_032907</name>
</gene>
<evidence type="ECO:0000313" key="1">
    <source>
        <dbReference type="EMBL" id="KAA1121828.1"/>
    </source>
</evidence>
<comment type="caution">
    <text evidence="1">The sequence shown here is derived from an EMBL/GenBank/DDBJ whole genome shotgun (WGS) entry which is preliminary data.</text>
</comment>
<proteinExistence type="predicted"/>
<evidence type="ECO:0000313" key="2">
    <source>
        <dbReference type="Proteomes" id="UP000325313"/>
    </source>
</evidence>
<name>A0A5B0R920_PUCGR</name>